<dbReference type="STRING" id="688269.Theth_1476"/>
<reference evidence="2 3" key="1">
    <citation type="submission" date="2010-11" db="EMBL/GenBank/DDBJ databases">
        <title>The complete genome of Thermotoga thermarum DSM 5069.</title>
        <authorList>
            <consortium name="US DOE Joint Genome Institute (JGI-PGF)"/>
            <person name="Lucas S."/>
            <person name="Copeland A."/>
            <person name="Lapidus A."/>
            <person name="Bruce D."/>
            <person name="Goodwin L."/>
            <person name="Pitluck S."/>
            <person name="Kyrpides N."/>
            <person name="Mavromatis K."/>
            <person name="Ivanova N."/>
            <person name="Zeytun A."/>
            <person name="Brettin T."/>
            <person name="Detter J.C."/>
            <person name="Tapia R."/>
            <person name="Han C."/>
            <person name="Land M."/>
            <person name="Hauser L."/>
            <person name="Markowitz V."/>
            <person name="Cheng J.-F."/>
            <person name="Hugenholtz P."/>
            <person name="Woyke T."/>
            <person name="Wu D."/>
            <person name="Spring S."/>
            <person name="Schroeder M."/>
            <person name="Brambilla E."/>
            <person name="Klenk H.-P."/>
            <person name="Eisen J.A."/>
        </authorList>
    </citation>
    <scope>NUCLEOTIDE SEQUENCE [LARGE SCALE GENOMIC DNA]</scope>
    <source>
        <strain evidence="2 3">DSM 5069</strain>
    </source>
</reference>
<dbReference type="AlphaFoldDB" id="F7YXB6"/>
<dbReference type="SUPFAM" id="SSF89550">
    <property type="entry name" value="PHP domain-like"/>
    <property type="match status" value="1"/>
</dbReference>
<organism evidence="2 3">
    <name type="scientific">Pseudothermotoga thermarum DSM 5069</name>
    <dbReference type="NCBI Taxonomy" id="688269"/>
    <lineage>
        <taxon>Bacteria</taxon>
        <taxon>Thermotogati</taxon>
        <taxon>Thermotogota</taxon>
        <taxon>Thermotogae</taxon>
        <taxon>Thermotogales</taxon>
        <taxon>Thermotogaceae</taxon>
        <taxon>Pseudothermotoga</taxon>
    </lineage>
</organism>
<dbReference type="eggNOG" id="COG0613">
    <property type="taxonomic scope" value="Bacteria"/>
</dbReference>
<dbReference type="GO" id="GO:0035312">
    <property type="term" value="F:5'-3' DNA exonuclease activity"/>
    <property type="evidence" value="ECO:0007669"/>
    <property type="project" value="TreeGrafter"/>
</dbReference>
<dbReference type="EMBL" id="CP002351">
    <property type="protein sequence ID" value="AEH51533.1"/>
    <property type="molecule type" value="Genomic_DNA"/>
</dbReference>
<name>F7YXB6_9THEM</name>
<feature type="domain" description="Polymerase/histidinol phosphatase N-terminal" evidence="1">
    <location>
        <begin position="158"/>
        <end position="222"/>
    </location>
</feature>
<dbReference type="PANTHER" id="PTHR42924:SF3">
    <property type="entry name" value="POLYMERASE_HISTIDINOL PHOSPHATASE N-TERMINAL DOMAIN-CONTAINING PROTEIN"/>
    <property type="match status" value="1"/>
</dbReference>
<dbReference type="Gene3D" id="3.20.20.140">
    <property type="entry name" value="Metal-dependent hydrolases"/>
    <property type="match status" value="1"/>
</dbReference>
<keyword evidence="3" id="KW-1185">Reference proteome</keyword>
<proteinExistence type="predicted"/>
<dbReference type="PANTHER" id="PTHR42924">
    <property type="entry name" value="EXONUCLEASE"/>
    <property type="match status" value="1"/>
</dbReference>
<accession>F7YXB6</accession>
<dbReference type="InterPro" id="IPR004013">
    <property type="entry name" value="PHP_dom"/>
</dbReference>
<dbReference type="InterPro" id="IPR016195">
    <property type="entry name" value="Pol/histidinol_Pase-like"/>
</dbReference>
<dbReference type="InterPro" id="IPR003141">
    <property type="entry name" value="Pol/His_phosphatase_N"/>
</dbReference>
<dbReference type="Proteomes" id="UP000006804">
    <property type="component" value="Chromosome"/>
</dbReference>
<dbReference type="SMART" id="SM00481">
    <property type="entry name" value="POLIIIAc"/>
    <property type="match status" value="1"/>
</dbReference>
<dbReference type="CDD" id="cd07432">
    <property type="entry name" value="PHP_HisPPase"/>
    <property type="match status" value="1"/>
</dbReference>
<dbReference type="NCBIfam" id="NF038032">
    <property type="entry name" value="CehA_McbA_metalo"/>
    <property type="match status" value="1"/>
</dbReference>
<dbReference type="GO" id="GO:0004534">
    <property type="term" value="F:5'-3' RNA exonuclease activity"/>
    <property type="evidence" value="ECO:0007669"/>
    <property type="project" value="TreeGrafter"/>
</dbReference>
<dbReference type="HOGENOM" id="CLU_032306_1_0_0"/>
<evidence type="ECO:0000313" key="3">
    <source>
        <dbReference type="Proteomes" id="UP000006804"/>
    </source>
</evidence>
<evidence type="ECO:0000259" key="1">
    <source>
        <dbReference type="SMART" id="SM00481"/>
    </source>
</evidence>
<dbReference type="PATRIC" id="fig|688269.3.peg.1525"/>
<gene>
    <name evidence="2" type="ORF">Theth_1476</name>
</gene>
<protein>
    <submittedName>
        <fullName evidence="2">PHP domain protein</fullName>
    </submittedName>
</protein>
<dbReference type="InterPro" id="IPR052018">
    <property type="entry name" value="PHP_domain"/>
</dbReference>
<dbReference type="KEGG" id="tta:Theth_1476"/>
<dbReference type="Pfam" id="PF02811">
    <property type="entry name" value="PHP"/>
    <property type="match status" value="1"/>
</dbReference>
<evidence type="ECO:0000313" key="2">
    <source>
        <dbReference type="EMBL" id="AEH51533.1"/>
    </source>
</evidence>
<sequence precursor="true">MAMKIVYSGSFKPSDRLSSVYRLFAFSVPENVKYLEIRYDYDRSQGNVIDLGLFDPRGGSFLSSEGFRGWSGSAKSHVIIAETFATPGYIPGPIIPGVWKVILGLYKINSERCDYTVEILLHDSEISLTNMSIPLVKITTSENYPHICSKTGPAWFKGDLHSHTYHSDAQCGVDELIAAARRRGLDFLAITDHNTVSHLLDIQRLKCQDFCVIPGEEITTYLGHANVWGIKQWFDFRCISQQQIKQLCEEVHRKRLLFSINHPKPGGPEWEFGYSFDFDCMEVWQSIWSRNNEHSLKVWNDLLLSGRRIIAVGGSDSHPIKLGNGIFEWLGYPTTWVYAKDLTVESILEGIRAGHVTISACPLGPFLALEIFKNNEKIAMQGDVVKTNKYTVKVIAKKAKGLILRLLSPQGGLLQKKLNEESSETVLDVDLREHGYVRAELRVPSTFWQGETSIESLPVGALTNPVWSEDFLKKCNRCN</sequence>